<dbReference type="Pfam" id="PF03401">
    <property type="entry name" value="TctC"/>
    <property type="match status" value="1"/>
</dbReference>
<dbReference type="CDD" id="cd07012">
    <property type="entry name" value="PBP2_Bug_TTT"/>
    <property type="match status" value="1"/>
</dbReference>
<gene>
    <name evidence="3" type="ORF">WKW82_30980</name>
</gene>
<keyword evidence="2" id="KW-0732">Signal</keyword>
<evidence type="ECO:0000256" key="2">
    <source>
        <dbReference type="SAM" id="SignalP"/>
    </source>
</evidence>
<evidence type="ECO:0000256" key="1">
    <source>
        <dbReference type="ARBA" id="ARBA00006987"/>
    </source>
</evidence>
<accession>A0ABU8WU97</accession>
<feature type="signal peptide" evidence="2">
    <location>
        <begin position="1"/>
        <end position="23"/>
    </location>
</feature>
<protein>
    <submittedName>
        <fullName evidence="3">Tripartite tricarboxylate transporter substrate binding protein</fullName>
    </submittedName>
</protein>
<dbReference type="RefSeq" id="WP_340346610.1">
    <property type="nucleotide sequence ID" value="NZ_JBBKZT010000019.1"/>
</dbReference>
<proteinExistence type="inferred from homology"/>
<dbReference type="EMBL" id="JBBKZT010000019">
    <property type="protein sequence ID" value="MEJ8851097.1"/>
    <property type="molecule type" value="Genomic_DNA"/>
</dbReference>
<keyword evidence="4" id="KW-1185">Reference proteome</keyword>
<dbReference type="PANTHER" id="PTHR42928:SF5">
    <property type="entry name" value="BLR1237 PROTEIN"/>
    <property type="match status" value="1"/>
</dbReference>
<comment type="caution">
    <text evidence="3">The sequence shown here is derived from an EMBL/GenBank/DDBJ whole genome shotgun (WGS) entry which is preliminary data.</text>
</comment>
<feature type="chain" id="PRO_5045177011" evidence="2">
    <location>
        <begin position="24"/>
        <end position="324"/>
    </location>
</feature>
<evidence type="ECO:0000313" key="4">
    <source>
        <dbReference type="Proteomes" id="UP001385892"/>
    </source>
</evidence>
<name>A0ABU8WU97_9BURK</name>
<dbReference type="PANTHER" id="PTHR42928">
    <property type="entry name" value="TRICARBOXYLATE-BINDING PROTEIN"/>
    <property type="match status" value="1"/>
</dbReference>
<dbReference type="Gene3D" id="3.40.190.150">
    <property type="entry name" value="Bordetella uptake gene, domain 1"/>
    <property type="match status" value="1"/>
</dbReference>
<dbReference type="PIRSF" id="PIRSF017082">
    <property type="entry name" value="YflP"/>
    <property type="match status" value="1"/>
</dbReference>
<dbReference type="InterPro" id="IPR005064">
    <property type="entry name" value="BUG"/>
</dbReference>
<organism evidence="3 4">
    <name type="scientific">Variovorax rhizosphaerae</name>
    <dbReference type="NCBI Taxonomy" id="1836200"/>
    <lineage>
        <taxon>Bacteria</taxon>
        <taxon>Pseudomonadati</taxon>
        <taxon>Pseudomonadota</taxon>
        <taxon>Betaproteobacteria</taxon>
        <taxon>Burkholderiales</taxon>
        <taxon>Comamonadaceae</taxon>
        <taxon>Variovorax</taxon>
    </lineage>
</organism>
<sequence>MTGLTRRAALAAPLLLLPTYPHAQSSWSPTRPISLIVTFAAGGSTDALARRLAEALGKSLGQPCIVENRPGAGGNIGMTAVARAAPDGHVIGIGANGPLAVNPALPNMRMPYDAAKDFTPVIRLVNQSNILLVNPSVPASPMPAFRDWLRAHPNEPFGMPGNGTSNHIAGLVFARALGATMEPVAYRGSAPAQLDLLAGNIRLQVDSLAGNVISMVREGKMRAVAVTTATRSPLLPDVPSMTEFGAPAMPVWQGVVAPRGLPEAALRRLNAAFNEALSQPAIRDWLLENGAVPAGGTPEAFAAFLTEERTKWARLVRENGIKGE</sequence>
<dbReference type="InterPro" id="IPR042100">
    <property type="entry name" value="Bug_dom1"/>
</dbReference>
<reference evidence="3 4" key="1">
    <citation type="submission" date="2024-03" db="EMBL/GenBank/DDBJ databases">
        <title>Novel species of the genus Variovorax.</title>
        <authorList>
            <person name="Liu Q."/>
            <person name="Xin Y.-H."/>
        </authorList>
    </citation>
    <scope>NUCLEOTIDE SEQUENCE [LARGE SCALE GENOMIC DNA]</scope>
    <source>
        <strain evidence="3 4">KACC 18900</strain>
    </source>
</reference>
<dbReference type="Proteomes" id="UP001385892">
    <property type="component" value="Unassembled WGS sequence"/>
</dbReference>
<comment type="similarity">
    <text evidence="1">Belongs to the UPF0065 (bug) family.</text>
</comment>
<evidence type="ECO:0000313" key="3">
    <source>
        <dbReference type="EMBL" id="MEJ8851097.1"/>
    </source>
</evidence>
<dbReference type="Gene3D" id="3.40.190.10">
    <property type="entry name" value="Periplasmic binding protein-like II"/>
    <property type="match status" value="1"/>
</dbReference>